<accession>A0ABP7HAC5</accession>
<name>A0ABP7HAC5_9FLAO</name>
<dbReference type="EMBL" id="BAABBI010000002">
    <property type="protein sequence ID" value="GAA3787565.1"/>
    <property type="molecule type" value="Genomic_DNA"/>
</dbReference>
<evidence type="ECO:0000256" key="1">
    <source>
        <dbReference type="SAM" id="MobiDB-lite"/>
    </source>
</evidence>
<evidence type="ECO:0000313" key="3">
    <source>
        <dbReference type="Proteomes" id="UP001501456"/>
    </source>
</evidence>
<feature type="compositionally biased region" description="Acidic residues" evidence="1">
    <location>
        <begin position="52"/>
        <end position="69"/>
    </location>
</feature>
<protein>
    <submittedName>
        <fullName evidence="2">Uncharacterized protein</fullName>
    </submittedName>
</protein>
<feature type="region of interest" description="Disordered" evidence="1">
    <location>
        <begin position="42"/>
        <end position="69"/>
    </location>
</feature>
<evidence type="ECO:0000313" key="2">
    <source>
        <dbReference type="EMBL" id="GAA3787565.1"/>
    </source>
</evidence>
<keyword evidence="3" id="KW-1185">Reference proteome</keyword>
<gene>
    <name evidence="2" type="ORF">GCM10022271_20090</name>
</gene>
<comment type="caution">
    <text evidence="2">The sequence shown here is derived from an EMBL/GenBank/DDBJ whole genome shotgun (WGS) entry which is preliminary data.</text>
</comment>
<reference evidence="3" key="1">
    <citation type="journal article" date="2019" name="Int. J. Syst. Evol. Microbiol.">
        <title>The Global Catalogue of Microorganisms (GCM) 10K type strain sequencing project: providing services to taxonomists for standard genome sequencing and annotation.</title>
        <authorList>
            <consortium name="The Broad Institute Genomics Platform"/>
            <consortium name="The Broad Institute Genome Sequencing Center for Infectious Disease"/>
            <person name="Wu L."/>
            <person name="Ma J."/>
        </authorList>
    </citation>
    <scope>NUCLEOTIDE SEQUENCE [LARGE SCALE GENOMIC DNA]</scope>
    <source>
        <strain evidence="3">JCM 17525</strain>
    </source>
</reference>
<dbReference type="Proteomes" id="UP001501456">
    <property type="component" value="Unassembled WGS sequence"/>
</dbReference>
<proteinExistence type="predicted"/>
<sequence length="69" mass="7668">MSNKSGTSKKTVVLIFLLTIIALSFASYKAVFTETKVGNTEELQEKEKASEEEAIEELEGLDLEDIDIE</sequence>
<organism evidence="2 3">
    <name type="scientific">Corallibacter vietnamensis</name>
    <dbReference type="NCBI Taxonomy" id="904130"/>
    <lineage>
        <taxon>Bacteria</taxon>
        <taxon>Pseudomonadati</taxon>
        <taxon>Bacteroidota</taxon>
        <taxon>Flavobacteriia</taxon>
        <taxon>Flavobacteriales</taxon>
        <taxon>Flavobacteriaceae</taxon>
        <taxon>Corallibacter</taxon>
    </lineage>
</organism>